<dbReference type="GeneTree" id="ENSGT00940000154022"/>
<feature type="compositionally biased region" description="Polar residues" evidence="2">
    <location>
        <begin position="149"/>
        <end position="160"/>
    </location>
</feature>
<accession>H2ZR60</accession>
<organism evidence="3 4">
    <name type="scientific">Ciona savignyi</name>
    <name type="common">Pacific transparent sea squirt</name>
    <dbReference type="NCBI Taxonomy" id="51511"/>
    <lineage>
        <taxon>Eukaryota</taxon>
        <taxon>Metazoa</taxon>
        <taxon>Chordata</taxon>
        <taxon>Tunicata</taxon>
        <taxon>Ascidiacea</taxon>
        <taxon>Phlebobranchia</taxon>
        <taxon>Cionidae</taxon>
        <taxon>Ciona</taxon>
    </lineage>
</organism>
<feature type="compositionally biased region" description="Polar residues" evidence="2">
    <location>
        <begin position="14"/>
        <end position="27"/>
    </location>
</feature>
<evidence type="ECO:0000313" key="4">
    <source>
        <dbReference type="Proteomes" id="UP000007875"/>
    </source>
</evidence>
<feature type="coiled-coil region" evidence="1">
    <location>
        <begin position="170"/>
        <end position="197"/>
    </location>
</feature>
<protein>
    <submittedName>
        <fullName evidence="3">Uncharacterized protein</fullName>
    </submittedName>
</protein>
<reference evidence="3" key="3">
    <citation type="submission" date="2025-09" db="UniProtKB">
        <authorList>
            <consortium name="Ensembl"/>
        </authorList>
    </citation>
    <scope>IDENTIFICATION</scope>
</reference>
<feature type="region of interest" description="Disordered" evidence="2">
    <location>
        <begin position="101"/>
        <end position="169"/>
    </location>
</feature>
<feature type="region of interest" description="Disordered" evidence="2">
    <location>
        <begin position="1"/>
        <end position="28"/>
    </location>
</feature>
<evidence type="ECO:0000313" key="3">
    <source>
        <dbReference type="Ensembl" id="ENSCSAVP00000020076.1"/>
    </source>
</evidence>
<feature type="compositionally biased region" description="Basic and acidic residues" evidence="2">
    <location>
        <begin position="53"/>
        <end position="66"/>
    </location>
</feature>
<feature type="region of interest" description="Disordered" evidence="2">
    <location>
        <begin position="42"/>
        <end position="66"/>
    </location>
</feature>
<dbReference type="AlphaFoldDB" id="H2ZR60"/>
<dbReference type="Proteomes" id="UP000007875">
    <property type="component" value="Unassembled WGS sequence"/>
</dbReference>
<reference evidence="3" key="2">
    <citation type="submission" date="2025-08" db="UniProtKB">
        <authorList>
            <consortium name="Ensembl"/>
        </authorList>
    </citation>
    <scope>IDENTIFICATION</scope>
</reference>
<name>H2ZR60_CIOSA</name>
<reference evidence="4" key="1">
    <citation type="submission" date="2003-08" db="EMBL/GenBank/DDBJ databases">
        <authorList>
            <person name="Birren B."/>
            <person name="Nusbaum C."/>
            <person name="Abebe A."/>
            <person name="Abouelleil A."/>
            <person name="Adekoya E."/>
            <person name="Ait-zahra M."/>
            <person name="Allen N."/>
            <person name="Allen T."/>
            <person name="An P."/>
            <person name="Anderson M."/>
            <person name="Anderson S."/>
            <person name="Arachchi H."/>
            <person name="Armbruster J."/>
            <person name="Bachantsang P."/>
            <person name="Baldwin J."/>
            <person name="Barry A."/>
            <person name="Bayul T."/>
            <person name="Blitshsteyn B."/>
            <person name="Bloom T."/>
            <person name="Blye J."/>
            <person name="Boguslavskiy L."/>
            <person name="Borowsky M."/>
            <person name="Boukhgalter B."/>
            <person name="Brunache A."/>
            <person name="Butler J."/>
            <person name="Calixte N."/>
            <person name="Calvo S."/>
            <person name="Camarata J."/>
            <person name="Campo K."/>
            <person name="Chang J."/>
            <person name="Cheshatsang Y."/>
            <person name="Citroen M."/>
            <person name="Collymore A."/>
            <person name="Considine T."/>
            <person name="Cook A."/>
            <person name="Cooke P."/>
            <person name="Corum B."/>
            <person name="Cuomo C."/>
            <person name="David R."/>
            <person name="Dawoe T."/>
            <person name="Degray S."/>
            <person name="Dodge S."/>
            <person name="Dooley K."/>
            <person name="Dorje P."/>
            <person name="Dorjee K."/>
            <person name="Dorris L."/>
            <person name="Duffey N."/>
            <person name="Dupes A."/>
            <person name="Elkins T."/>
            <person name="Engels R."/>
            <person name="Erickson J."/>
            <person name="Farina A."/>
            <person name="Faro S."/>
            <person name="Ferreira P."/>
            <person name="Fischer H."/>
            <person name="Fitzgerald M."/>
            <person name="Foley K."/>
            <person name="Gage D."/>
            <person name="Galagan J."/>
            <person name="Gearin G."/>
            <person name="Gnerre S."/>
            <person name="Gnirke A."/>
            <person name="Goyette A."/>
            <person name="Graham J."/>
            <person name="Grandbois E."/>
            <person name="Gyaltsen K."/>
            <person name="Hafez N."/>
            <person name="Hagopian D."/>
            <person name="Hagos B."/>
            <person name="Hall J."/>
            <person name="Hatcher B."/>
            <person name="Heller A."/>
            <person name="Higgins H."/>
            <person name="Honan T."/>
            <person name="Horn A."/>
            <person name="Houde N."/>
            <person name="Hughes L."/>
            <person name="Hulme W."/>
            <person name="Husby E."/>
            <person name="Iliev I."/>
            <person name="Jaffe D."/>
            <person name="Jones C."/>
            <person name="Kamal M."/>
            <person name="Kamat A."/>
            <person name="Kamvysselis M."/>
            <person name="Karlsson E."/>
            <person name="Kells C."/>
            <person name="Kieu A."/>
            <person name="Kisner P."/>
            <person name="Kodira C."/>
            <person name="Kulbokas E."/>
            <person name="Labutti K."/>
            <person name="Lama D."/>
            <person name="Landers T."/>
            <person name="Leger J."/>
            <person name="Levine S."/>
            <person name="Lewis D."/>
            <person name="Lewis T."/>
            <person name="Lindblad-toh K."/>
            <person name="Liu X."/>
            <person name="Lokyitsang T."/>
            <person name="Lokyitsang Y."/>
            <person name="Lucien O."/>
            <person name="Lui A."/>
            <person name="Ma L.J."/>
            <person name="Mabbitt R."/>
            <person name="Macdonald J."/>
            <person name="Maclean C."/>
            <person name="Major J."/>
            <person name="Manning J."/>
            <person name="Marabella R."/>
            <person name="Maru K."/>
            <person name="Matthews C."/>
            <person name="Mauceli E."/>
            <person name="Mccarthy M."/>
            <person name="Mcdonough S."/>
            <person name="Mcghee T."/>
            <person name="Meldrim J."/>
            <person name="Meneus L."/>
            <person name="Mesirov J."/>
            <person name="Mihalev A."/>
            <person name="Mihova T."/>
            <person name="Mikkelsen T."/>
            <person name="Mlenga V."/>
            <person name="Moru K."/>
            <person name="Mozes J."/>
            <person name="Mulrain L."/>
            <person name="Munson G."/>
            <person name="Naylor J."/>
            <person name="Newes C."/>
            <person name="Nguyen C."/>
            <person name="Nguyen N."/>
            <person name="Nguyen T."/>
            <person name="Nicol R."/>
            <person name="Nielsen C."/>
            <person name="Nizzari M."/>
            <person name="Norbu C."/>
            <person name="Norbu N."/>
            <person name="O'donnell P."/>
            <person name="Okoawo O."/>
            <person name="O'leary S."/>
            <person name="Omotosho B."/>
            <person name="O'neill K."/>
            <person name="Osman S."/>
            <person name="Parker S."/>
            <person name="Perrin D."/>
            <person name="Phunkhang P."/>
            <person name="Piqani B."/>
            <person name="Purcell S."/>
            <person name="Rachupka T."/>
            <person name="Ramasamy U."/>
            <person name="Rameau R."/>
            <person name="Ray V."/>
            <person name="Raymond C."/>
            <person name="Retta R."/>
            <person name="Richardson S."/>
            <person name="Rise C."/>
            <person name="Rodriguez J."/>
            <person name="Rogers J."/>
            <person name="Rogov P."/>
            <person name="Rutman M."/>
            <person name="Schupbach R."/>
            <person name="Seaman C."/>
            <person name="Settipalli S."/>
            <person name="Sharpe T."/>
            <person name="Sheridan J."/>
            <person name="Sherpa N."/>
            <person name="Shi J."/>
            <person name="Smirnov S."/>
            <person name="Smith C."/>
            <person name="Sougnez C."/>
            <person name="Spencer B."/>
            <person name="Stalker J."/>
            <person name="Stange-thomann N."/>
            <person name="Stavropoulos S."/>
            <person name="Stetson K."/>
            <person name="Stone C."/>
            <person name="Stone S."/>
            <person name="Stubbs M."/>
            <person name="Talamas J."/>
            <person name="Tchuinga P."/>
            <person name="Tenzing P."/>
            <person name="Tesfaye S."/>
            <person name="Theodore J."/>
            <person name="Thoulutsang Y."/>
            <person name="Topham K."/>
            <person name="Towey S."/>
            <person name="Tsamla T."/>
            <person name="Tsomo N."/>
            <person name="Vallee D."/>
            <person name="Vassiliev H."/>
            <person name="Venkataraman V."/>
            <person name="Vinson J."/>
            <person name="Vo A."/>
            <person name="Wade C."/>
            <person name="Wang S."/>
            <person name="Wangchuk T."/>
            <person name="Wangdi T."/>
            <person name="Whittaker C."/>
            <person name="Wilkinson J."/>
            <person name="Wu Y."/>
            <person name="Wyman D."/>
            <person name="Yadav S."/>
            <person name="Yang S."/>
            <person name="Yang X."/>
            <person name="Yeager S."/>
            <person name="Yee E."/>
            <person name="Young G."/>
            <person name="Zainoun J."/>
            <person name="Zembeck L."/>
            <person name="Zimmer A."/>
            <person name="Zody M."/>
            <person name="Lander E."/>
        </authorList>
    </citation>
    <scope>NUCLEOTIDE SEQUENCE [LARGE SCALE GENOMIC DNA]</scope>
</reference>
<keyword evidence="4" id="KW-1185">Reference proteome</keyword>
<feature type="compositionally biased region" description="Low complexity" evidence="2">
    <location>
        <begin position="135"/>
        <end position="148"/>
    </location>
</feature>
<proteinExistence type="predicted"/>
<dbReference type="Ensembl" id="ENSCSAVT00000020291.1">
    <property type="protein sequence ID" value="ENSCSAVP00000020076.1"/>
    <property type="gene ID" value="ENSCSAVG00000011786.1"/>
</dbReference>
<dbReference type="HOGENOM" id="CLU_1063658_0_0_1"/>
<sequence>MNNNSKPKPKMSKTLNGPMSGVNNSVLQPPKSYAFQSRINKENHSAKLKKRKSVENDLRNSKRLREEIPALQILKSQAGTNARKAARRSVSNALKITRNAAIKRASPKHLSIRKPLSGTGARTNTGRPPLKPRVSPNSSLSSTHSTSNKITLSQSTSRASTDGKKTKRKAWDVKGQLDDAKEEIKAYKQKESLLSDILMRLGVLESEKERVMEEKMTMSTDVTRYQQNLDASNLEIQQLKAKLQDKTTECEQLERKFHMLVE</sequence>
<evidence type="ECO:0000256" key="1">
    <source>
        <dbReference type="SAM" id="Coils"/>
    </source>
</evidence>
<feature type="coiled-coil region" evidence="1">
    <location>
        <begin position="222"/>
        <end position="256"/>
    </location>
</feature>
<keyword evidence="1" id="KW-0175">Coiled coil</keyword>
<evidence type="ECO:0000256" key="2">
    <source>
        <dbReference type="SAM" id="MobiDB-lite"/>
    </source>
</evidence>